<feature type="signal peptide" evidence="1">
    <location>
        <begin position="1"/>
        <end position="19"/>
    </location>
</feature>
<reference evidence="3 5" key="2">
    <citation type="submission" date="2021-03" db="EMBL/GenBank/DDBJ databases">
        <title>Rapid diversification of plasmids in a genus of pathogenic and nitrogen fixing bacteria.</title>
        <authorList>
            <person name="Weisberg A.J."/>
            <person name="Miller M."/>
            <person name="Ream W."/>
            <person name="Grunwald N.J."/>
            <person name="Chang J.H."/>
        </authorList>
    </citation>
    <scope>NUCLEOTIDE SEQUENCE [LARGE SCALE GENOMIC DNA]</scope>
    <source>
        <strain evidence="3 5">AF3.44</strain>
    </source>
</reference>
<evidence type="ECO:0000313" key="4">
    <source>
        <dbReference type="Proteomes" id="UP000298545"/>
    </source>
</evidence>
<protein>
    <submittedName>
        <fullName evidence="2">Alpha/beta hydrolase</fullName>
    </submittedName>
</protein>
<dbReference type="KEGG" id="alf:CFBP5473_02995"/>
<proteinExistence type="predicted"/>
<dbReference type="GO" id="GO:0016787">
    <property type="term" value="F:hydrolase activity"/>
    <property type="evidence" value="ECO:0007669"/>
    <property type="project" value="UniProtKB-KW"/>
</dbReference>
<gene>
    <name evidence="2" type="ORF">CFBP5473_02995</name>
    <name evidence="3" type="ORF">J5285_02400</name>
</gene>
<evidence type="ECO:0000256" key="1">
    <source>
        <dbReference type="SAM" id="SignalP"/>
    </source>
</evidence>
<evidence type="ECO:0000313" key="3">
    <source>
        <dbReference type="EMBL" id="QYA07603.1"/>
    </source>
</evidence>
<dbReference type="Proteomes" id="UP000298545">
    <property type="component" value="Chromosome circular"/>
</dbReference>
<dbReference type="RefSeq" id="WP_037170985.1">
    <property type="nucleotide sequence ID" value="NZ_CP039691.1"/>
</dbReference>
<dbReference type="Gene3D" id="3.40.50.1820">
    <property type="entry name" value="alpha/beta hydrolase"/>
    <property type="match status" value="1"/>
</dbReference>
<dbReference type="EMBL" id="CP072167">
    <property type="protein sequence ID" value="QYA07603.1"/>
    <property type="molecule type" value="Genomic_DNA"/>
</dbReference>
<dbReference type="OrthoDB" id="7015419at2"/>
<dbReference type="InterPro" id="IPR029058">
    <property type="entry name" value="AB_hydrolase_fold"/>
</dbReference>
<evidence type="ECO:0000313" key="2">
    <source>
        <dbReference type="EMBL" id="QCI96971.1"/>
    </source>
</evidence>
<keyword evidence="1" id="KW-0732">Signal</keyword>
<keyword evidence="5" id="KW-1185">Reference proteome</keyword>
<sequence>MFRHILCGMIAAAFATAGASQSFSQSVTSGEMFDPEAAAKGITYSDEACSILEKQNTAIEVSSGGVNYCLRYYAAGLKAGHNDIAALWLHGDIMGSHESPPNKRLKGLGVEKMIDQEQQLSKRFQVPFIFLGRPGSYGSAGRHYKMRERQIEADIVAAGIDALKKKFGIKTFSFGGHSGGGVLVAELLNHRDDIQCAIISSAPGAFRDYLATYKSPDTTNPVVLDPIASTSTKPNHAGSRVFVLADPRDNNVKFSLHQRYIDALKHQGISVEFISLEKALGPEFHDMVDFAETATGMCAAEASTDSIVKTLHEMPVQGERKTN</sequence>
<dbReference type="AlphaFoldDB" id="A0A4D7DLG1"/>
<dbReference type="Proteomes" id="UP000826513">
    <property type="component" value="Chromosome 1"/>
</dbReference>
<name>A0A4D7DLG1_9HYPH</name>
<feature type="chain" id="PRO_5044606225" evidence="1">
    <location>
        <begin position="20"/>
        <end position="323"/>
    </location>
</feature>
<evidence type="ECO:0000313" key="5">
    <source>
        <dbReference type="Proteomes" id="UP000826513"/>
    </source>
</evidence>
<dbReference type="SUPFAM" id="SSF53474">
    <property type="entry name" value="alpha/beta-Hydrolases"/>
    <property type="match status" value="1"/>
</dbReference>
<organism evidence="2 4">
    <name type="scientific">Agrobacterium larrymoorei</name>
    <dbReference type="NCBI Taxonomy" id="160699"/>
    <lineage>
        <taxon>Bacteria</taxon>
        <taxon>Pseudomonadati</taxon>
        <taxon>Pseudomonadota</taxon>
        <taxon>Alphaproteobacteria</taxon>
        <taxon>Hyphomicrobiales</taxon>
        <taxon>Rhizobiaceae</taxon>
        <taxon>Rhizobium/Agrobacterium group</taxon>
        <taxon>Agrobacterium</taxon>
    </lineage>
</organism>
<dbReference type="EMBL" id="CP039691">
    <property type="protein sequence ID" value="QCI96971.1"/>
    <property type="molecule type" value="Genomic_DNA"/>
</dbReference>
<reference evidence="2 4" key="1">
    <citation type="submission" date="2019-04" db="EMBL/GenBank/DDBJ databases">
        <title>Complete genome sequence of Agrobacterium larrymoorei CFBP5473.</title>
        <authorList>
            <person name="Haryono M."/>
            <person name="Chou L."/>
            <person name="Lin Y.-C."/>
            <person name="Lai E.-M."/>
            <person name="Kuo C.-H."/>
        </authorList>
    </citation>
    <scope>NUCLEOTIDE SEQUENCE [LARGE SCALE GENOMIC DNA]</scope>
    <source>
        <strain evidence="2 4">CFBP5473</strain>
    </source>
</reference>
<accession>A0A4D7DLG1</accession>
<dbReference type="STRING" id="1367849.GCA_000518585_02782"/>
<keyword evidence="2" id="KW-0378">Hydrolase</keyword>